<dbReference type="FunFam" id="3.40.50.1000:FF:000025">
    <property type="entry name" value="HAD hydrolase, family IB"/>
    <property type="match status" value="1"/>
</dbReference>
<dbReference type="SUPFAM" id="SSF56784">
    <property type="entry name" value="HAD-like"/>
    <property type="match status" value="1"/>
</dbReference>
<dbReference type="GO" id="GO:0016787">
    <property type="term" value="F:hydrolase activity"/>
    <property type="evidence" value="ECO:0007669"/>
    <property type="project" value="UniProtKB-KW"/>
</dbReference>
<dbReference type="KEGG" id="ima:PO878_18585"/>
<dbReference type="PANTHER" id="PTHR43344">
    <property type="entry name" value="PHOSPHOSERINE PHOSPHATASE"/>
    <property type="match status" value="1"/>
</dbReference>
<dbReference type="InterPro" id="IPR023214">
    <property type="entry name" value="HAD_sf"/>
</dbReference>
<proteinExistence type="inferred from homology"/>
<evidence type="ECO:0000256" key="2">
    <source>
        <dbReference type="ARBA" id="ARBA00022723"/>
    </source>
</evidence>
<keyword evidence="4" id="KW-0460">Magnesium</keyword>
<dbReference type="RefSeq" id="WP_272736031.1">
    <property type="nucleotide sequence ID" value="NZ_CP116942.1"/>
</dbReference>
<dbReference type="GO" id="GO:0046872">
    <property type="term" value="F:metal ion binding"/>
    <property type="evidence" value="ECO:0007669"/>
    <property type="project" value="UniProtKB-KW"/>
</dbReference>
<dbReference type="NCBIfam" id="TIGR01488">
    <property type="entry name" value="HAD-SF-IB"/>
    <property type="match status" value="1"/>
</dbReference>
<comment type="similarity">
    <text evidence="1">Belongs to the HAD-like hydrolase superfamily. SerB family.</text>
</comment>
<name>A0AAE9Y8M4_9ACTN</name>
<dbReference type="Gene3D" id="1.20.1440.100">
    <property type="entry name" value="SG protein - dephosphorylation function"/>
    <property type="match status" value="1"/>
</dbReference>
<dbReference type="Gene3D" id="3.40.50.1000">
    <property type="entry name" value="HAD superfamily/HAD-like"/>
    <property type="match status" value="1"/>
</dbReference>
<keyword evidence="2" id="KW-0479">Metal-binding</keyword>
<keyword evidence="5" id="KW-0812">Transmembrane</keyword>
<dbReference type="InterPro" id="IPR050582">
    <property type="entry name" value="HAD-like_SerB"/>
</dbReference>
<organism evidence="6 7">
    <name type="scientific">Iamia majanohamensis</name>
    <dbReference type="NCBI Taxonomy" id="467976"/>
    <lineage>
        <taxon>Bacteria</taxon>
        <taxon>Bacillati</taxon>
        <taxon>Actinomycetota</taxon>
        <taxon>Acidimicrobiia</taxon>
        <taxon>Acidimicrobiales</taxon>
        <taxon>Iamiaceae</taxon>
        <taxon>Iamia</taxon>
    </lineage>
</organism>
<evidence type="ECO:0000256" key="1">
    <source>
        <dbReference type="ARBA" id="ARBA00009184"/>
    </source>
</evidence>
<dbReference type="InterPro" id="IPR036412">
    <property type="entry name" value="HAD-like_sf"/>
</dbReference>
<keyword evidence="3 6" id="KW-0378">Hydrolase</keyword>
<dbReference type="PANTHER" id="PTHR43344:SF13">
    <property type="entry name" value="PHOSPHATASE RV3661-RELATED"/>
    <property type="match status" value="1"/>
</dbReference>
<evidence type="ECO:0000313" key="6">
    <source>
        <dbReference type="EMBL" id="WCO66508.1"/>
    </source>
</evidence>
<reference evidence="6" key="1">
    <citation type="submission" date="2023-01" db="EMBL/GenBank/DDBJ databases">
        <title>The diversity of Class Acidimicrobiia in South China Sea sediment environments and the proposal of Iamia marina sp. nov., a novel species of the genus Iamia.</title>
        <authorList>
            <person name="He Y."/>
            <person name="Tian X."/>
        </authorList>
    </citation>
    <scope>NUCLEOTIDE SEQUENCE</scope>
    <source>
        <strain evidence="6">DSM 19957</strain>
    </source>
</reference>
<keyword evidence="5" id="KW-1133">Transmembrane helix</keyword>
<evidence type="ECO:0000313" key="7">
    <source>
        <dbReference type="Proteomes" id="UP001216390"/>
    </source>
</evidence>
<evidence type="ECO:0000256" key="4">
    <source>
        <dbReference type="ARBA" id="ARBA00022842"/>
    </source>
</evidence>
<gene>
    <name evidence="6" type="ORF">PO878_18585</name>
</gene>
<keyword evidence="7" id="KW-1185">Reference proteome</keyword>
<feature type="transmembrane region" description="Helical" evidence="5">
    <location>
        <begin position="237"/>
        <end position="257"/>
    </location>
</feature>
<dbReference type="AlphaFoldDB" id="A0AAE9Y8M4"/>
<evidence type="ECO:0000256" key="3">
    <source>
        <dbReference type="ARBA" id="ARBA00022801"/>
    </source>
</evidence>
<sequence>MEAAFFDLDKTVIAKASMVAFGRPLYRAGLLNRWLLLRALYGQLVYLYLGADAERMARMRTKVLALTAGWDQAHVRDIVAETLEEVIEPIVFDEAVELIRGHQAAGRRVYIISASPEEIVLPLARYLGVDEAIATRAHLDAHGRYTGEVAFYAYGPAKAERMREVAAARGIDLDGSYAYSDSVTDEPMLAVVGHPVAVNPDRDLAKVAAERGWEVRWFTHKVPLRERVGMPPPGPTAMVGGGLAATAAAGAATWWWLHRDRSVRGTAHQVGALARTVAEWGEPVRRAVVEPTLRAAGRPPARRRPRRGRR</sequence>
<dbReference type="Pfam" id="PF12710">
    <property type="entry name" value="HAD"/>
    <property type="match status" value="1"/>
</dbReference>
<protein>
    <submittedName>
        <fullName evidence="6">HAD-IB family hydrolase</fullName>
    </submittedName>
</protein>
<dbReference type="InterPro" id="IPR006385">
    <property type="entry name" value="HAD_hydro_SerB1"/>
</dbReference>
<dbReference type="CDD" id="cd02612">
    <property type="entry name" value="HAD_PGPPase"/>
    <property type="match status" value="1"/>
</dbReference>
<accession>A0AAE9Y8M4</accession>
<dbReference type="NCBIfam" id="TIGR01490">
    <property type="entry name" value="HAD-SF-IB-hyp1"/>
    <property type="match status" value="1"/>
</dbReference>
<dbReference type="EMBL" id="CP116942">
    <property type="protein sequence ID" value="WCO66508.1"/>
    <property type="molecule type" value="Genomic_DNA"/>
</dbReference>
<dbReference type="Proteomes" id="UP001216390">
    <property type="component" value="Chromosome"/>
</dbReference>
<keyword evidence="5" id="KW-0472">Membrane</keyword>
<evidence type="ECO:0000256" key="5">
    <source>
        <dbReference type="SAM" id="Phobius"/>
    </source>
</evidence>